<evidence type="ECO:0000313" key="2">
    <source>
        <dbReference type="EMBL" id="KAK1881796.1"/>
    </source>
</evidence>
<gene>
    <name evidence="2" type="ORF">KUDE01_024960</name>
</gene>
<protein>
    <submittedName>
        <fullName evidence="2">TSC22 domain family protein 1</fullName>
    </submittedName>
</protein>
<sequence>MSKLERLNARVAKLLTEAVQEVLEVVKETVSEYQEKTARTQRENESLKRKLQELQETITKERIGWISLNCYKHITISLV</sequence>
<keyword evidence="3" id="KW-1185">Reference proteome</keyword>
<comment type="caution">
    <text evidence="2">The sequence shown here is derived from an EMBL/GenBank/DDBJ whole genome shotgun (WGS) entry which is preliminary data.</text>
</comment>
<dbReference type="AlphaFoldDB" id="A0AAD9EYJ0"/>
<organism evidence="2 3">
    <name type="scientific">Dissostichus eleginoides</name>
    <name type="common">Patagonian toothfish</name>
    <name type="synonym">Dissostichus amissus</name>
    <dbReference type="NCBI Taxonomy" id="100907"/>
    <lineage>
        <taxon>Eukaryota</taxon>
        <taxon>Metazoa</taxon>
        <taxon>Chordata</taxon>
        <taxon>Craniata</taxon>
        <taxon>Vertebrata</taxon>
        <taxon>Euteleostomi</taxon>
        <taxon>Actinopterygii</taxon>
        <taxon>Neopterygii</taxon>
        <taxon>Teleostei</taxon>
        <taxon>Neoteleostei</taxon>
        <taxon>Acanthomorphata</taxon>
        <taxon>Eupercaria</taxon>
        <taxon>Perciformes</taxon>
        <taxon>Notothenioidei</taxon>
        <taxon>Nototheniidae</taxon>
        <taxon>Dissostichus</taxon>
    </lineage>
</organism>
<dbReference type="Proteomes" id="UP001228049">
    <property type="component" value="Unassembled WGS sequence"/>
</dbReference>
<keyword evidence="1" id="KW-0175">Coiled coil</keyword>
<accession>A0AAD9EYJ0</accession>
<name>A0AAD9EYJ0_DISEL</name>
<dbReference type="SUPFAM" id="SSF58026">
    <property type="entry name" value="Delta-sleep-inducing peptide immunoreactive peptide"/>
    <property type="match status" value="1"/>
</dbReference>
<reference evidence="2" key="1">
    <citation type="submission" date="2023-04" db="EMBL/GenBank/DDBJ databases">
        <title>Chromosome-level genome of Chaenocephalus aceratus.</title>
        <authorList>
            <person name="Park H."/>
        </authorList>
    </citation>
    <scope>NUCLEOTIDE SEQUENCE</scope>
    <source>
        <strain evidence="2">DE</strain>
        <tissue evidence="2">Muscle</tissue>
    </source>
</reference>
<feature type="coiled-coil region" evidence="1">
    <location>
        <begin position="4"/>
        <end position="64"/>
    </location>
</feature>
<evidence type="ECO:0000256" key="1">
    <source>
        <dbReference type="SAM" id="Coils"/>
    </source>
</evidence>
<proteinExistence type="predicted"/>
<dbReference type="EMBL" id="JASDAP010000024">
    <property type="protein sequence ID" value="KAK1881796.1"/>
    <property type="molecule type" value="Genomic_DNA"/>
</dbReference>
<evidence type="ECO:0000313" key="3">
    <source>
        <dbReference type="Proteomes" id="UP001228049"/>
    </source>
</evidence>